<evidence type="ECO:0000256" key="1">
    <source>
        <dbReference type="ARBA" id="ARBA00004370"/>
    </source>
</evidence>
<evidence type="ECO:0000313" key="11">
    <source>
        <dbReference type="EMBL" id="KAF5374583.1"/>
    </source>
</evidence>
<dbReference type="InterPro" id="IPR015920">
    <property type="entry name" value="Cellobiose_DH-like_cyt"/>
</dbReference>
<dbReference type="Gene3D" id="2.60.40.1210">
    <property type="entry name" value="Cellobiose dehydrogenase, cytochrome domain"/>
    <property type="match status" value="1"/>
</dbReference>
<dbReference type="Pfam" id="PF16010">
    <property type="entry name" value="CDH-cyt"/>
    <property type="match status" value="1"/>
</dbReference>
<dbReference type="AlphaFoldDB" id="A0A8H5H0M4"/>
<evidence type="ECO:0000313" key="12">
    <source>
        <dbReference type="Proteomes" id="UP000518752"/>
    </source>
</evidence>
<dbReference type="EMBL" id="JAACJN010000100">
    <property type="protein sequence ID" value="KAF5374583.1"/>
    <property type="molecule type" value="Genomic_DNA"/>
</dbReference>
<keyword evidence="2" id="KW-0813">Transport</keyword>
<evidence type="ECO:0000256" key="3">
    <source>
        <dbReference type="ARBA" id="ARBA00022692"/>
    </source>
</evidence>
<dbReference type="Pfam" id="PF03188">
    <property type="entry name" value="Cytochrom_B561"/>
    <property type="match status" value="1"/>
</dbReference>
<feature type="domain" description="Cytochrome b561" evidence="10">
    <location>
        <begin position="199"/>
        <end position="411"/>
    </location>
</feature>
<feature type="transmembrane region" description="Helical" evidence="8">
    <location>
        <begin position="309"/>
        <end position="330"/>
    </location>
</feature>
<keyword evidence="4" id="KW-0249">Electron transport</keyword>
<dbReference type="Gene3D" id="1.20.120.1770">
    <property type="match status" value="1"/>
</dbReference>
<comment type="subcellular location">
    <subcellularLocation>
        <location evidence="1">Membrane</location>
    </subcellularLocation>
</comment>
<organism evidence="11 12">
    <name type="scientific">Collybiopsis confluens</name>
    <dbReference type="NCBI Taxonomy" id="2823264"/>
    <lineage>
        <taxon>Eukaryota</taxon>
        <taxon>Fungi</taxon>
        <taxon>Dikarya</taxon>
        <taxon>Basidiomycota</taxon>
        <taxon>Agaricomycotina</taxon>
        <taxon>Agaricomycetes</taxon>
        <taxon>Agaricomycetidae</taxon>
        <taxon>Agaricales</taxon>
        <taxon>Marasmiineae</taxon>
        <taxon>Omphalotaceae</taxon>
        <taxon>Collybiopsis</taxon>
    </lineage>
</organism>
<dbReference type="PANTHER" id="PTHR47797:SF3">
    <property type="entry name" value="CYTOCHROME B561 DOMAIN-CONTAINING PROTEIN"/>
    <property type="match status" value="1"/>
</dbReference>
<dbReference type="PROSITE" id="PS50939">
    <property type="entry name" value="CYTOCHROME_B561"/>
    <property type="match status" value="1"/>
</dbReference>
<evidence type="ECO:0000256" key="6">
    <source>
        <dbReference type="ARBA" id="ARBA00023136"/>
    </source>
</evidence>
<dbReference type="InterPro" id="IPR005018">
    <property type="entry name" value="DOMON_domain"/>
</dbReference>
<feature type="transmembrane region" description="Helical" evidence="8">
    <location>
        <begin position="233"/>
        <end position="258"/>
    </location>
</feature>
<dbReference type="SMART" id="SM00664">
    <property type="entry name" value="DoH"/>
    <property type="match status" value="1"/>
</dbReference>
<keyword evidence="3 8" id="KW-0812">Transmembrane</keyword>
<feature type="transmembrane region" description="Helical" evidence="8">
    <location>
        <begin position="351"/>
        <end position="369"/>
    </location>
</feature>
<keyword evidence="6 8" id="KW-0472">Membrane</keyword>
<dbReference type="Proteomes" id="UP000518752">
    <property type="component" value="Unassembled WGS sequence"/>
</dbReference>
<dbReference type="PROSITE" id="PS50836">
    <property type="entry name" value="DOMON"/>
    <property type="match status" value="1"/>
</dbReference>
<feature type="region of interest" description="Disordered" evidence="7">
    <location>
        <begin position="423"/>
        <end position="466"/>
    </location>
</feature>
<evidence type="ECO:0000256" key="8">
    <source>
        <dbReference type="SAM" id="Phobius"/>
    </source>
</evidence>
<evidence type="ECO:0000259" key="10">
    <source>
        <dbReference type="PROSITE" id="PS50939"/>
    </source>
</evidence>
<feature type="transmembrane region" description="Helical" evidence="8">
    <location>
        <begin position="393"/>
        <end position="413"/>
    </location>
</feature>
<feature type="compositionally biased region" description="Low complexity" evidence="7">
    <location>
        <begin position="200"/>
        <end position="221"/>
    </location>
</feature>
<comment type="caution">
    <text evidence="11">The sequence shown here is derived from an EMBL/GenBank/DDBJ whole genome shotgun (WGS) entry which is preliminary data.</text>
</comment>
<dbReference type="OrthoDB" id="19261at2759"/>
<proteinExistence type="predicted"/>
<feature type="transmembrane region" description="Helical" evidence="8">
    <location>
        <begin position="270"/>
        <end position="289"/>
    </location>
</feature>
<keyword evidence="12" id="KW-1185">Reference proteome</keyword>
<name>A0A8H5H0M4_9AGAR</name>
<gene>
    <name evidence="11" type="ORF">D9757_010155</name>
</gene>
<evidence type="ECO:0008006" key="13">
    <source>
        <dbReference type="Google" id="ProtNLM"/>
    </source>
</evidence>
<evidence type="ECO:0000256" key="2">
    <source>
        <dbReference type="ARBA" id="ARBA00022448"/>
    </source>
</evidence>
<dbReference type="InterPro" id="IPR006593">
    <property type="entry name" value="Cyt_b561/ferric_Rdtase_TM"/>
</dbReference>
<reference evidence="11 12" key="1">
    <citation type="journal article" date="2020" name="ISME J.">
        <title>Uncovering the hidden diversity of litter-decomposition mechanisms in mushroom-forming fungi.</title>
        <authorList>
            <person name="Floudas D."/>
            <person name="Bentzer J."/>
            <person name="Ahren D."/>
            <person name="Johansson T."/>
            <person name="Persson P."/>
            <person name="Tunlid A."/>
        </authorList>
    </citation>
    <scope>NUCLEOTIDE SEQUENCE [LARGE SCALE GENOMIC DNA]</scope>
    <source>
        <strain evidence="11 12">CBS 406.79</strain>
    </source>
</reference>
<sequence length="466" mass="50757">MIAFFSLQPSSSPVSSALDSPHALPAGTHEDGVIARQAVDAQSGDASCSTYMCINGTLNENTVEFSLSSTGKKDPGWMAIGFGTSMIDTPMVVMWPNSDGSITLSQRMAASYSMPVVVPDPPRMATISKELSTSAGNGRYVFTIPWDGSADTRLIWAFGSHKVRSSAPDATIAFHYDAGHARFDLSKPLKSTNDDAVEETSTSAPTATPTASPKPTKMTSKPSPPWTAAQRAAFAHAVFCTSGFLVFLPAGALFSRWLRTYRPSWFTAHWVLQFGAAGPAIIIGVLFGVHAVNNNEHRVIHLDDKHKKWGVGLFVLYIFQCLLGAFIHWVKPKVKSSVSTAASRGRRPLQNYLHAIVGLVLIGLGFYQVRNGYRVEWFKLRRGEIVQGDGADWVWDIWIVVVPISYLAGLALLPRQFRQESAQPIRAGSPTNTDGRGRGESSGSEPLLAESSEEVEEIGMRHVYRD</sequence>
<dbReference type="GO" id="GO:0016020">
    <property type="term" value="C:membrane"/>
    <property type="evidence" value="ECO:0007669"/>
    <property type="project" value="UniProtKB-SubCell"/>
</dbReference>
<evidence type="ECO:0000259" key="9">
    <source>
        <dbReference type="PROSITE" id="PS50836"/>
    </source>
</evidence>
<feature type="region of interest" description="Disordered" evidence="7">
    <location>
        <begin position="192"/>
        <end position="224"/>
    </location>
</feature>
<evidence type="ECO:0000256" key="5">
    <source>
        <dbReference type="ARBA" id="ARBA00022989"/>
    </source>
</evidence>
<protein>
    <recommendedName>
        <fullName evidence="13">CBD9-like protein</fullName>
    </recommendedName>
</protein>
<dbReference type="PANTHER" id="PTHR47797">
    <property type="entry name" value="DEHYDROGENASE, PUTATIVE (AFU_ORTHOLOGUE AFUA_8G05805)-RELATED"/>
    <property type="match status" value="1"/>
</dbReference>
<dbReference type="CDD" id="cd09630">
    <property type="entry name" value="CDH_like_cytochrome"/>
    <property type="match status" value="1"/>
</dbReference>
<feature type="domain" description="DOMON" evidence="9">
    <location>
        <begin position="48"/>
        <end position="159"/>
    </location>
</feature>
<dbReference type="SUPFAM" id="SSF49344">
    <property type="entry name" value="CBD9-like"/>
    <property type="match status" value="1"/>
</dbReference>
<keyword evidence="5 8" id="KW-1133">Transmembrane helix</keyword>
<evidence type="ECO:0000256" key="7">
    <source>
        <dbReference type="SAM" id="MobiDB-lite"/>
    </source>
</evidence>
<dbReference type="SMART" id="SM00665">
    <property type="entry name" value="B561"/>
    <property type="match status" value="1"/>
</dbReference>
<dbReference type="CDD" id="cd08760">
    <property type="entry name" value="Cyt_b561_FRRS1_like"/>
    <property type="match status" value="1"/>
</dbReference>
<accession>A0A8H5H0M4</accession>
<evidence type="ECO:0000256" key="4">
    <source>
        <dbReference type="ARBA" id="ARBA00022982"/>
    </source>
</evidence>